<evidence type="ECO:0000256" key="1">
    <source>
        <dbReference type="SAM" id="Phobius"/>
    </source>
</evidence>
<feature type="transmembrane region" description="Helical" evidence="1">
    <location>
        <begin position="79"/>
        <end position="99"/>
    </location>
</feature>
<name>A0A8H6DXZ7_COCSA</name>
<reference evidence="2" key="1">
    <citation type="submission" date="2019-11" db="EMBL/GenBank/DDBJ databases">
        <title>Bipolaris sorokiniana Genome sequencing.</title>
        <authorList>
            <person name="Wang H."/>
        </authorList>
    </citation>
    <scope>NUCLEOTIDE SEQUENCE</scope>
</reference>
<dbReference type="Proteomes" id="UP000624244">
    <property type="component" value="Unassembled WGS sequence"/>
</dbReference>
<evidence type="ECO:0000313" key="3">
    <source>
        <dbReference type="Proteomes" id="UP000624244"/>
    </source>
</evidence>
<evidence type="ECO:0000313" key="2">
    <source>
        <dbReference type="EMBL" id="KAF5852571.1"/>
    </source>
</evidence>
<comment type="caution">
    <text evidence="2">The sequence shown here is derived from an EMBL/GenBank/DDBJ whole genome shotgun (WGS) entry which is preliminary data.</text>
</comment>
<dbReference type="EMBL" id="WNKQ01000003">
    <property type="protein sequence ID" value="KAF5852571.1"/>
    <property type="molecule type" value="Genomic_DNA"/>
</dbReference>
<sequence length="187" mass="21387">MDGLSSSFIVTAVDTVSSALYQWFRCFLSILFFTKNYGVSGLVLCFFGNRDIWRVQVQVLRSTSDIDTINFRKSVQEGCSIIAVASTILAQIAITALSLENLDRTPWVARGFFTFSLVSSIIAVYYATREYCHLGRFLYAEDVWTWIRGHRMSNRDLKSRLALGRASHNAHSLTQMIKESYLRLLRF</sequence>
<proteinExistence type="predicted"/>
<keyword evidence="1" id="KW-0812">Transmembrane</keyword>
<organism evidence="2 3">
    <name type="scientific">Cochliobolus sativus</name>
    <name type="common">Common root rot and spot blotch fungus</name>
    <name type="synonym">Bipolaris sorokiniana</name>
    <dbReference type="NCBI Taxonomy" id="45130"/>
    <lineage>
        <taxon>Eukaryota</taxon>
        <taxon>Fungi</taxon>
        <taxon>Dikarya</taxon>
        <taxon>Ascomycota</taxon>
        <taxon>Pezizomycotina</taxon>
        <taxon>Dothideomycetes</taxon>
        <taxon>Pleosporomycetidae</taxon>
        <taxon>Pleosporales</taxon>
        <taxon>Pleosporineae</taxon>
        <taxon>Pleosporaceae</taxon>
        <taxon>Bipolaris</taxon>
    </lineage>
</organism>
<protein>
    <submittedName>
        <fullName evidence="2">Uncharacterized protein</fullName>
    </submittedName>
</protein>
<gene>
    <name evidence="2" type="ORF">GGP41_007956</name>
</gene>
<accession>A0A8H6DXZ7</accession>
<feature type="transmembrane region" description="Helical" evidence="1">
    <location>
        <begin position="20"/>
        <end position="47"/>
    </location>
</feature>
<feature type="transmembrane region" description="Helical" evidence="1">
    <location>
        <begin position="111"/>
        <end position="128"/>
    </location>
</feature>
<dbReference type="AlphaFoldDB" id="A0A8H6DXZ7"/>
<keyword evidence="1" id="KW-0472">Membrane</keyword>
<keyword evidence="1" id="KW-1133">Transmembrane helix</keyword>